<name>R7RQN8_9CLOT</name>
<keyword evidence="1" id="KW-0472">Membrane</keyword>
<keyword evidence="1" id="KW-1133">Transmembrane helix</keyword>
<evidence type="ECO:0000313" key="2">
    <source>
        <dbReference type="EMBL" id="CDF57666.1"/>
    </source>
</evidence>
<dbReference type="Proteomes" id="UP000014923">
    <property type="component" value="Unassembled WGS sequence"/>
</dbReference>
<proteinExistence type="predicted"/>
<dbReference type="EMBL" id="CAVN010000089">
    <property type="protein sequence ID" value="CDF57666.1"/>
    <property type="molecule type" value="Genomic_DNA"/>
</dbReference>
<dbReference type="OrthoDB" id="2111604at2"/>
<keyword evidence="3" id="KW-1185">Reference proteome</keyword>
<gene>
    <name evidence="2" type="ORF">TCEL_01580</name>
</gene>
<dbReference type="Gene3D" id="2.170.120.40">
    <property type="entry name" value="YbbR-like domain"/>
    <property type="match status" value="2"/>
</dbReference>
<dbReference type="AlphaFoldDB" id="R7RQN8"/>
<evidence type="ECO:0000256" key="1">
    <source>
        <dbReference type="SAM" id="Phobius"/>
    </source>
</evidence>
<dbReference type="InterPro" id="IPR053154">
    <property type="entry name" value="c-di-AMP_regulator"/>
</dbReference>
<keyword evidence="1" id="KW-0812">Transmembrane</keyword>
<evidence type="ECO:0000313" key="3">
    <source>
        <dbReference type="Proteomes" id="UP000014923"/>
    </source>
</evidence>
<dbReference type="RefSeq" id="WP_018661030.1">
    <property type="nucleotide sequence ID" value="NZ_HF952018.1"/>
</dbReference>
<dbReference type="PANTHER" id="PTHR37804">
    <property type="entry name" value="CDAA REGULATORY PROTEIN CDAR"/>
    <property type="match status" value="1"/>
</dbReference>
<comment type="caution">
    <text evidence="2">The sequence shown here is derived from an EMBL/GenBank/DDBJ whole genome shotgun (WGS) entry which is preliminary data.</text>
</comment>
<dbReference type="HOGENOM" id="CLU_039811_4_1_9"/>
<dbReference type="PANTHER" id="PTHR37804:SF1">
    <property type="entry name" value="CDAA REGULATORY PROTEIN CDAR"/>
    <property type="match status" value="1"/>
</dbReference>
<dbReference type="Pfam" id="PF07949">
    <property type="entry name" value="YbbR"/>
    <property type="match status" value="3"/>
</dbReference>
<organism evidence="2 3">
    <name type="scientific">Thermobrachium celere DSM 8682</name>
    <dbReference type="NCBI Taxonomy" id="941824"/>
    <lineage>
        <taxon>Bacteria</taxon>
        <taxon>Bacillati</taxon>
        <taxon>Bacillota</taxon>
        <taxon>Clostridia</taxon>
        <taxon>Eubacteriales</taxon>
        <taxon>Clostridiaceae</taxon>
        <taxon>Thermobrachium</taxon>
    </lineage>
</organism>
<reference evidence="2" key="1">
    <citation type="submission" date="2013-03" db="EMBL/GenBank/DDBJ databases">
        <title>Draft genome sequence of the hydrogen-ethanol-producing anaerobic alkalithermophilic Caloramator celere.</title>
        <authorList>
            <person name="Ciranna A."/>
            <person name="Larjo A."/>
            <person name="Kivisto A."/>
            <person name="Santala V."/>
            <person name="Roos C."/>
            <person name="Karp M."/>
        </authorList>
    </citation>
    <scope>NUCLEOTIDE SEQUENCE [LARGE SCALE GENOMIC DNA]</scope>
    <source>
        <strain evidence="2">DSM 8682</strain>
    </source>
</reference>
<accession>R7RQN8</accession>
<sequence length="401" mass="45159">MANKDKQQIMAIVLSVFIAFILWLYVMGEKNPVQIRTIEDIPVTLYNVENVKNSNLVMLPNQNFTINLTIKGRALDVFKVTKEDFKVEADMSGYLKRGDNNIPVEIKKKPQGVEIVTDGIYPYIRVKLDNLVAKSYPVNINITGIPKEGYDTLEPVVRPSEIIVIGPEEYINKVSYVEGQVDVTGAFSDISNSIIVKAYDRERKQVSNVETDPKYVDVLVSVKPTKEVPINVITKNTLPKGKVIKSINLSQPKVYILGDVNVINKIKEIETKPIDLQQIGQSTSLQVELNLPKGVYVKSKDKSIQVDLVVENIIQREIKIPVLMKNQVDTYSYTLSQNEVTLTVRGSESQVNALDEKQLSYELDVSQYDEGEHTVPIKITKISNIDVIDINPTSIKLRVNK</sequence>
<dbReference type="Gene3D" id="2.170.120.30">
    <property type="match status" value="2"/>
</dbReference>
<feature type="transmembrane region" description="Helical" evidence="1">
    <location>
        <begin position="9"/>
        <end position="28"/>
    </location>
</feature>
<dbReference type="eggNOG" id="COG4856">
    <property type="taxonomic scope" value="Bacteria"/>
</dbReference>
<protein>
    <submittedName>
        <fullName evidence="2">Uncharacterized secreted protein associated with spyDAC</fullName>
    </submittedName>
</protein>
<dbReference type="InterPro" id="IPR012505">
    <property type="entry name" value="YbbR"/>
</dbReference>